<keyword evidence="1" id="KW-1133">Transmembrane helix</keyword>
<evidence type="ECO:0000256" key="1">
    <source>
        <dbReference type="SAM" id="Phobius"/>
    </source>
</evidence>
<gene>
    <name evidence="2" type="ORF">SAMN05216361_0566</name>
</gene>
<name>A0A1M5EVV9_9ALTE</name>
<dbReference type="AlphaFoldDB" id="A0A1M5EVV9"/>
<organism evidence="2 3">
    <name type="scientific">Marisediminitalea aggregata</name>
    <dbReference type="NCBI Taxonomy" id="634436"/>
    <lineage>
        <taxon>Bacteria</taxon>
        <taxon>Pseudomonadati</taxon>
        <taxon>Pseudomonadota</taxon>
        <taxon>Gammaproteobacteria</taxon>
        <taxon>Alteromonadales</taxon>
        <taxon>Alteromonadaceae</taxon>
        <taxon>Marisediminitalea</taxon>
    </lineage>
</organism>
<proteinExistence type="predicted"/>
<dbReference type="EMBL" id="FQWD01000001">
    <property type="protein sequence ID" value="SHF83370.1"/>
    <property type="molecule type" value="Genomic_DNA"/>
</dbReference>
<keyword evidence="1" id="KW-0472">Membrane</keyword>
<evidence type="ECO:0000313" key="3">
    <source>
        <dbReference type="Proteomes" id="UP000184520"/>
    </source>
</evidence>
<protein>
    <recommendedName>
        <fullName evidence="4">Adenosylcobinamide-phosphate synthase</fullName>
    </recommendedName>
</protein>
<feature type="transmembrane region" description="Helical" evidence="1">
    <location>
        <begin position="25"/>
        <end position="57"/>
    </location>
</feature>
<dbReference type="Proteomes" id="UP000184520">
    <property type="component" value="Unassembled WGS sequence"/>
</dbReference>
<evidence type="ECO:0008006" key="4">
    <source>
        <dbReference type="Google" id="ProtNLM"/>
    </source>
</evidence>
<dbReference type="RefSeq" id="WP_073317462.1">
    <property type="nucleotide sequence ID" value="NZ_FQWD01000001.1"/>
</dbReference>
<feature type="transmembrane region" description="Helical" evidence="1">
    <location>
        <begin position="119"/>
        <end position="138"/>
    </location>
</feature>
<keyword evidence="3" id="KW-1185">Reference proteome</keyword>
<keyword evidence="1" id="KW-0812">Transmembrane</keyword>
<sequence>MGPETLSLEWQTLQNQFDSYEKYSLIIKLVAVLLTAIALLTQLPVLFAIALIGVLWLQDGIWKTFQGRFEQRLLQIEAEIRESGTPTDCQFNSAYQAQANSGGALIAEYIKQSLRPTVMYPYVVLEALVVAAAVYQSFY</sequence>
<reference evidence="3" key="1">
    <citation type="submission" date="2016-11" db="EMBL/GenBank/DDBJ databases">
        <authorList>
            <person name="Varghese N."/>
            <person name="Submissions S."/>
        </authorList>
    </citation>
    <scope>NUCLEOTIDE SEQUENCE [LARGE SCALE GENOMIC DNA]</scope>
    <source>
        <strain evidence="3">CGMCC 1.8995</strain>
    </source>
</reference>
<dbReference type="OrthoDB" id="8563935at2"/>
<accession>A0A1M5EVV9</accession>
<evidence type="ECO:0000313" key="2">
    <source>
        <dbReference type="EMBL" id="SHF83370.1"/>
    </source>
</evidence>